<evidence type="ECO:0000313" key="1">
    <source>
        <dbReference type="EMBL" id="GFO13539.1"/>
    </source>
</evidence>
<dbReference type="Proteomes" id="UP000735302">
    <property type="component" value="Unassembled WGS sequence"/>
</dbReference>
<name>A0AAV4B4C7_9GAST</name>
<proteinExistence type="predicted"/>
<organism evidence="1 2">
    <name type="scientific">Plakobranchus ocellatus</name>
    <dbReference type="NCBI Taxonomy" id="259542"/>
    <lineage>
        <taxon>Eukaryota</taxon>
        <taxon>Metazoa</taxon>
        <taxon>Spiralia</taxon>
        <taxon>Lophotrochozoa</taxon>
        <taxon>Mollusca</taxon>
        <taxon>Gastropoda</taxon>
        <taxon>Heterobranchia</taxon>
        <taxon>Euthyneura</taxon>
        <taxon>Panpulmonata</taxon>
        <taxon>Sacoglossa</taxon>
        <taxon>Placobranchoidea</taxon>
        <taxon>Plakobranchidae</taxon>
        <taxon>Plakobranchus</taxon>
    </lineage>
</organism>
<reference evidence="1 2" key="1">
    <citation type="journal article" date="2021" name="Elife">
        <title>Chloroplast acquisition without the gene transfer in kleptoplastic sea slugs, Plakobranchus ocellatus.</title>
        <authorList>
            <person name="Maeda T."/>
            <person name="Takahashi S."/>
            <person name="Yoshida T."/>
            <person name="Shimamura S."/>
            <person name="Takaki Y."/>
            <person name="Nagai Y."/>
            <person name="Toyoda A."/>
            <person name="Suzuki Y."/>
            <person name="Arimoto A."/>
            <person name="Ishii H."/>
            <person name="Satoh N."/>
            <person name="Nishiyama T."/>
            <person name="Hasebe M."/>
            <person name="Maruyama T."/>
            <person name="Minagawa J."/>
            <person name="Obokata J."/>
            <person name="Shigenobu S."/>
        </authorList>
    </citation>
    <scope>NUCLEOTIDE SEQUENCE [LARGE SCALE GENOMIC DNA]</scope>
</reference>
<dbReference type="AlphaFoldDB" id="A0AAV4B4C7"/>
<gene>
    <name evidence="1" type="ORF">PoB_004004400</name>
</gene>
<evidence type="ECO:0000313" key="2">
    <source>
        <dbReference type="Proteomes" id="UP000735302"/>
    </source>
</evidence>
<dbReference type="EMBL" id="BLXT01004491">
    <property type="protein sequence ID" value="GFO13539.1"/>
    <property type="molecule type" value="Genomic_DNA"/>
</dbReference>
<accession>A0AAV4B4C7</accession>
<keyword evidence="2" id="KW-1185">Reference proteome</keyword>
<protein>
    <submittedName>
        <fullName evidence="1">Uncharacterized protein</fullName>
    </submittedName>
</protein>
<comment type="caution">
    <text evidence="1">The sequence shown here is derived from an EMBL/GenBank/DDBJ whole genome shotgun (WGS) entry which is preliminary data.</text>
</comment>
<sequence length="102" mass="11477">MKQDLECLRSVVSSIRKTVGPCSHPQGNTPTCDLHMSGSRSFLSKAGRDLYKTKDFQPHIFVTEMKKCSDRTDSPIGYDILNRSEELKVGSAKCENDLLVWL</sequence>